<dbReference type="InterPro" id="IPR036164">
    <property type="entry name" value="bL21-like_sf"/>
</dbReference>
<dbReference type="GO" id="GO:0005840">
    <property type="term" value="C:ribosome"/>
    <property type="evidence" value="ECO:0007669"/>
    <property type="project" value="UniProtKB-KW"/>
</dbReference>
<dbReference type="NCBIfam" id="TIGR00061">
    <property type="entry name" value="L21"/>
    <property type="match status" value="1"/>
</dbReference>
<evidence type="ECO:0000256" key="6">
    <source>
        <dbReference type="HAMAP-Rule" id="MF_01363"/>
    </source>
</evidence>
<keyword evidence="4 6" id="KW-0689">Ribosomal protein</keyword>
<dbReference type="InterPro" id="IPR028909">
    <property type="entry name" value="bL21-like"/>
</dbReference>
<evidence type="ECO:0000256" key="5">
    <source>
        <dbReference type="ARBA" id="ARBA00023274"/>
    </source>
</evidence>
<dbReference type="PANTHER" id="PTHR21349:SF0">
    <property type="entry name" value="LARGE RIBOSOMAL SUBUNIT PROTEIN BL21M"/>
    <property type="match status" value="1"/>
</dbReference>
<evidence type="ECO:0000256" key="7">
    <source>
        <dbReference type="RuleBase" id="RU000562"/>
    </source>
</evidence>
<accession>A0A7C2VCW8</accession>
<dbReference type="GO" id="GO:0003735">
    <property type="term" value="F:structural constituent of ribosome"/>
    <property type="evidence" value="ECO:0007669"/>
    <property type="project" value="InterPro"/>
</dbReference>
<dbReference type="InterPro" id="IPR001787">
    <property type="entry name" value="Ribosomal_bL21"/>
</dbReference>
<dbReference type="SUPFAM" id="SSF141091">
    <property type="entry name" value="L21p-like"/>
    <property type="match status" value="1"/>
</dbReference>
<dbReference type="EMBL" id="DSFP01000002">
    <property type="protein sequence ID" value="HEW45068.1"/>
    <property type="molecule type" value="Genomic_DNA"/>
</dbReference>
<dbReference type="HAMAP" id="MF_01363">
    <property type="entry name" value="Ribosomal_bL21"/>
    <property type="match status" value="1"/>
</dbReference>
<name>A0A7C2VCW8_9AQUI</name>
<dbReference type="Pfam" id="PF00829">
    <property type="entry name" value="Ribosomal_L21p"/>
    <property type="match status" value="1"/>
</dbReference>
<dbReference type="PANTHER" id="PTHR21349">
    <property type="entry name" value="50S RIBOSOMAL PROTEIN L21"/>
    <property type="match status" value="1"/>
</dbReference>
<comment type="caution">
    <text evidence="8">The sequence shown here is derived from an EMBL/GenBank/DDBJ whole genome shotgun (WGS) entry which is preliminary data.</text>
</comment>
<gene>
    <name evidence="6 8" type="primary">rplU</name>
    <name evidence="8" type="ORF">ENO47_00095</name>
</gene>
<comment type="subunit">
    <text evidence="6">Part of the 50S ribosomal subunit. Contacts protein L20.</text>
</comment>
<dbReference type="AlphaFoldDB" id="A0A7C2VCW8"/>
<comment type="similarity">
    <text evidence="1 6 7">Belongs to the bacterial ribosomal protein bL21 family.</text>
</comment>
<keyword evidence="2 6" id="KW-0699">rRNA-binding</keyword>
<proteinExistence type="inferred from homology"/>
<evidence type="ECO:0000256" key="2">
    <source>
        <dbReference type="ARBA" id="ARBA00022730"/>
    </source>
</evidence>
<dbReference type="PROSITE" id="PS01169">
    <property type="entry name" value="RIBOSOMAL_L21"/>
    <property type="match status" value="1"/>
</dbReference>
<evidence type="ECO:0000256" key="4">
    <source>
        <dbReference type="ARBA" id="ARBA00022980"/>
    </source>
</evidence>
<protein>
    <recommendedName>
        <fullName evidence="6">Large ribosomal subunit protein bL21</fullName>
    </recommendedName>
</protein>
<comment type="function">
    <text evidence="6 7">This protein binds to 23S rRNA in the presence of protein L20.</text>
</comment>
<evidence type="ECO:0000256" key="3">
    <source>
        <dbReference type="ARBA" id="ARBA00022884"/>
    </source>
</evidence>
<evidence type="ECO:0000256" key="1">
    <source>
        <dbReference type="ARBA" id="ARBA00008563"/>
    </source>
</evidence>
<organism evidence="8">
    <name type="scientific">Hydrogenobacter sp</name>
    <dbReference type="NCBI Taxonomy" id="2152829"/>
    <lineage>
        <taxon>Bacteria</taxon>
        <taxon>Pseudomonadati</taxon>
        <taxon>Aquificota</taxon>
        <taxon>Aquificia</taxon>
        <taxon>Aquificales</taxon>
        <taxon>Aquificaceae</taxon>
        <taxon>Hydrogenobacter</taxon>
    </lineage>
</organism>
<dbReference type="GO" id="GO:0019843">
    <property type="term" value="F:rRNA binding"/>
    <property type="evidence" value="ECO:0007669"/>
    <property type="project" value="UniProtKB-UniRule"/>
</dbReference>
<dbReference type="GO" id="GO:1990904">
    <property type="term" value="C:ribonucleoprotein complex"/>
    <property type="evidence" value="ECO:0007669"/>
    <property type="project" value="UniProtKB-KW"/>
</dbReference>
<sequence length="99" mass="11577">MYAVIETGGKQYKVEKGLRLKVERLPYEPGTVIELNPILIRKENGAVEFNKGKVLAEVTSHGKHKKVIVFKFRAKKNYKRWRGHRQPYTEILIKDIKEV</sequence>
<dbReference type="GO" id="GO:0005737">
    <property type="term" value="C:cytoplasm"/>
    <property type="evidence" value="ECO:0007669"/>
    <property type="project" value="UniProtKB-ARBA"/>
</dbReference>
<keyword evidence="3 6" id="KW-0694">RNA-binding</keyword>
<dbReference type="InterPro" id="IPR018258">
    <property type="entry name" value="Ribosomal_bL21_CS"/>
</dbReference>
<reference evidence="8" key="1">
    <citation type="journal article" date="2020" name="mSystems">
        <title>Genome- and Community-Level Interaction Insights into Carbon Utilization and Element Cycling Functions of Hydrothermarchaeota in Hydrothermal Sediment.</title>
        <authorList>
            <person name="Zhou Z."/>
            <person name="Liu Y."/>
            <person name="Xu W."/>
            <person name="Pan J."/>
            <person name="Luo Z.H."/>
            <person name="Li M."/>
        </authorList>
    </citation>
    <scope>NUCLEOTIDE SEQUENCE [LARGE SCALE GENOMIC DNA]</scope>
    <source>
        <strain evidence="8">SpSt-132</strain>
    </source>
</reference>
<keyword evidence="5 6" id="KW-0687">Ribonucleoprotein</keyword>
<dbReference type="GO" id="GO:0006412">
    <property type="term" value="P:translation"/>
    <property type="evidence" value="ECO:0007669"/>
    <property type="project" value="UniProtKB-UniRule"/>
</dbReference>
<evidence type="ECO:0000313" key="8">
    <source>
        <dbReference type="EMBL" id="HEW45068.1"/>
    </source>
</evidence>